<dbReference type="PANTHER" id="PTHR12400">
    <property type="entry name" value="INOSITOL POLYPHOSPHATE KINASE"/>
    <property type="match status" value="1"/>
</dbReference>
<feature type="compositionally biased region" description="Polar residues" evidence="5">
    <location>
        <begin position="51"/>
        <end position="68"/>
    </location>
</feature>
<name>A0A9P0QN40_9ASCO</name>
<feature type="compositionally biased region" description="Basic and acidic residues" evidence="5">
    <location>
        <begin position="40"/>
        <end position="50"/>
    </location>
</feature>
<dbReference type="GO" id="GO:0032958">
    <property type="term" value="P:inositol phosphate biosynthetic process"/>
    <property type="evidence" value="ECO:0007669"/>
    <property type="project" value="InterPro"/>
</dbReference>
<keyword evidence="3 4" id="KW-0418">Kinase</keyword>
<feature type="region of interest" description="Disordered" evidence="5">
    <location>
        <begin position="224"/>
        <end position="265"/>
    </location>
</feature>
<dbReference type="EC" id="2.7.-.-" evidence="4"/>
<feature type="compositionally biased region" description="Basic and acidic residues" evidence="5">
    <location>
        <begin position="837"/>
        <end position="857"/>
    </location>
</feature>
<accession>A0A9P0QN40</accession>
<dbReference type="GO" id="GO:0046854">
    <property type="term" value="P:phosphatidylinositol phosphate biosynthetic process"/>
    <property type="evidence" value="ECO:0007669"/>
    <property type="project" value="TreeGrafter"/>
</dbReference>
<feature type="region of interest" description="Disordered" evidence="5">
    <location>
        <begin position="837"/>
        <end position="863"/>
    </location>
</feature>
<comment type="caution">
    <text evidence="6">The sequence shown here is derived from an EMBL/GenBank/DDBJ whole genome shotgun (WGS) entry which is preliminary data.</text>
</comment>
<dbReference type="Pfam" id="PF03770">
    <property type="entry name" value="IPK"/>
    <property type="match status" value="1"/>
</dbReference>
<dbReference type="Proteomes" id="UP000837801">
    <property type="component" value="Unassembled WGS sequence"/>
</dbReference>
<keyword evidence="2 4" id="KW-0808">Transferase</keyword>
<sequence>MTSEVGPIRKSEETNVETTKPDVPQQVVTGRKAARSLRLFRGDSIKKDGADSSSSTTDFINELQANQRRISRVSISTDDSGSGSINQTESHRVGQSSTAPGPLASTSALALASASTVASPSSTKVNKTTKKENSTDRTASVSSLSDVVPFHAIPSQAEIQPSAQTHLALEPVSSATYFPHTPAKSDNISLSDKDTIETQHLTADLEFDHSSDGDITKIQRNETLKSGELSLPKEIDPESKSQTDPSEFRSQDQTQRPSSGKIQGAAVLPLSQPHLPDEKRGEKTLAPHVDSFVDTEADEYPLAVELRPFKNKVGGHTAIFRFSRKAVCKALMNRENLFYETVELRVSELLEFMPKYIGVLNVRYSSILNDDQPHVEDAMDSQIEEPVDKFLYNRINIEGTSNGHANDDEDEDSGDLPPEVVLDDNKHIIPDSLWNKYSHDADNSPKDSGALTPSNSFELTKSMESFSVHSSASLSPPNVSINSPRTHSKVGSTSINTDLQAQVLQEVFAPKKTRRVVAPETQGSGTHDIFAMDEDEDPLVGGGMTKPRRHSSLTSVHSLTSSFHHSPKLSTSHIKSNSVTSQKSILRKHTRFERFILLEDLTVDMKKPCVLDLKMGTRQYGVDAKPSKQKSQRNKCLSTTSRKLGVRICGMQVWNASEEKFFIKDKYFGRRVRIGSEFCKSLAKFLYDGKSNYSIVRHIPHLISKFEDLYKVFGHLIGYRMYGSSILLMYDGETNACKEESCIKVKIIDFAQSVIAGDDAMTSSTRIPPQHPNLPDMGYLRGLKSLTTYFKIIFELLTKSEYLGFEMALNVIKREKDSLLKQNNPWLDVFSEDLKEEPKSLRETEDPFEGEYPHYTDETGISE</sequence>
<dbReference type="InterPro" id="IPR005522">
    <property type="entry name" value="IPK"/>
</dbReference>
<dbReference type="EMBL" id="CAKXYY010000006">
    <property type="protein sequence ID" value="CAH2352294.1"/>
    <property type="molecule type" value="Genomic_DNA"/>
</dbReference>
<dbReference type="GO" id="GO:0005737">
    <property type="term" value="C:cytoplasm"/>
    <property type="evidence" value="ECO:0007669"/>
    <property type="project" value="TreeGrafter"/>
</dbReference>
<reference evidence="6" key="1">
    <citation type="submission" date="2022-03" db="EMBL/GenBank/DDBJ databases">
        <authorList>
            <person name="Legras J.-L."/>
            <person name="Devillers H."/>
            <person name="Grondin C."/>
        </authorList>
    </citation>
    <scope>NUCLEOTIDE SEQUENCE</scope>
    <source>
        <strain evidence="6">CLIB 1423</strain>
    </source>
</reference>
<protein>
    <recommendedName>
        <fullName evidence="4">Kinase</fullName>
        <ecNumber evidence="4">2.7.-.-</ecNumber>
    </recommendedName>
</protein>
<dbReference type="GO" id="GO:0005634">
    <property type="term" value="C:nucleus"/>
    <property type="evidence" value="ECO:0007669"/>
    <property type="project" value="TreeGrafter"/>
</dbReference>
<dbReference type="InterPro" id="IPR038286">
    <property type="entry name" value="IPK_sf"/>
</dbReference>
<feature type="compositionally biased region" description="Low complexity" evidence="5">
    <location>
        <begin position="74"/>
        <end position="85"/>
    </location>
</feature>
<proteinExistence type="inferred from homology"/>
<evidence type="ECO:0000256" key="5">
    <source>
        <dbReference type="SAM" id="MobiDB-lite"/>
    </source>
</evidence>
<feature type="region of interest" description="Disordered" evidence="5">
    <location>
        <begin position="1"/>
        <end position="103"/>
    </location>
</feature>
<gene>
    <name evidence="6" type="ORF">CLIB1423_06S03158</name>
</gene>
<feature type="compositionally biased region" description="Basic and acidic residues" evidence="5">
    <location>
        <begin position="224"/>
        <end position="250"/>
    </location>
</feature>
<evidence type="ECO:0000256" key="1">
    <source>
        <dbReference type="ARBA" id="ARBA00007374"/>
    </source>
</evidence>
<feature type="region of interest" description="Disordered" evidence="5">
    <location>
        <begin position="115"/>
        <end position="143"/>
    </location>
</feature>
<evidence type="ECO:0000313" key="7">
    <source>
        <dbReference type="Proteomes" id="UP000837801"/>
    </source>
</evidence>
<dbReference type="SUPFAM" id="SSF56104">
    <property type="entry name" value="SAICAR synthase-like"/>
    <property type="match status" value="1"/>
</dbReference>
<dbReference type="GO" id="GO:0008440">
    <property type="term" value="F:inositol-1,4,5-trisphosphate 3-kinase activity"/>
    <property type="evidence" value="ECO:0007669"/>
    <property type="project" value="TreeGrafter"/>
</dbReference>
<keyword evidence="7" id="KW-1185">Reference proteome</keyword>
<dbReference type="PANTHER" id="PTHR12400:SF21">
    <property type="entry name" value="KINASE"/>
    <property type="match status" value="1"/>
</dbReference>
<feature type="region of interest" description="Disordered" evidence="5">
    <location>
        <begin position="400"/>
        <end position="422"/>
    </location>
</feature>
<feature type="compositionally biased region" description="Polar residues" evidence="5">
    <location>
        <begin position="251"/>
        <end position="261"/>
    </location>
</feature>
<dbReference type="AlphaFoldDB" id="A0A9P0QN40"/>
<dbReference type="Gene3D" id="3.30.470.160">
    <property type="entry name" value="Inositol polyphosphate kinase"/>
    <property type="match status" value="1"/>
</dbReference>
<dbReference type="OrthoDB" id="2573163at2759"/>
<comment type="similarity">
    <text evidence="1 4">Belongs to the inositol phosphokinase (IPK) family.</text>
</comment>
<organism evidence="6 7">
    <name type="scientific">[Candida] railenensis</name>
    <dbReference type="NCBI Taxonomy" id="45579"/>
    <lineage>
        <taxon>Eukaryota</taxon>
        <taxon>Fungi</taxon>
        <taxon>Dikarya</taxon>
        <taxon>Ascomycota</taxon>
        <taxon>Saccharomycotina</taxon>
        <taxon>Pichiomycetes</taxon>
        <taxon>Debaryomycetaceae</taxon>
        <taxon>Kurtzmaniella</taxon>
    </lineage>
</organism>
<dbReference type="GO" id="GO:0000824">
    <property type="term" value="F:inositol-1,4,5,6-tetrakisphosphate 3-kinase activity"/>
    <property type="evidence" value="ECO:0007669"/>
    <property type="project" value="TreeGrafter"/>
</dbReference>
<evidence type="ECO:0000256" key="3">
    <source>
        <dbReference type="ARBA" id="ARBA00022777"/>
    </source>
</evidence>
<feature type="region of interest" description="Disordered" evidence="5">
    <location>
        <begin position="468"/>
        <end position="493"/>
    </location>
</feature>
<evidence type="ECO:0000256" key="2">
    <source>
        <dbReference type="ARBA" id="ARBA00022679"/>
    </source>
</evidence>
<evidence type="ECO:0000313" key="6">
    <source>
        <dbReference type="EMBL" id="CAH2352294.1"/>
    </source>
</evidence>
<evidence type="ECO:0000256" key="4">
    <source>
        <dbReference type="RuleBase" id="RU363090"/>
    </source>
</evidence>